<organism evidence="1 2">
    <name type="scientific">Diphasiastrum complanatum</name>
    <name type="common">Issler's clubmoss</name>
    <name type="synonym">Lycopodium complanatum</name>
    <dbReference type="NCBI Taxonomy" id="34168"/>
    <lineage>
        <taxon>Eukaryota</taxon>
        <taxon>Viridiplantae</taxon>
        <taxon>Streptophyta</taxon>
        <taxon>Embryophyta</taxon>
        <taxon>Tracheophyta</taxon>
        <taxon>Lycopodiopsida</taxon>
        <taxon>Lycopodiales</taxon>
        <taxon>Lycopodiaceae</taxon>
        <taxon>Lycopodioideae</taxon>
        <taxon>Diphasiastrum</taxon>
    </lineage>
</organism>
<proteinExistence type="predicted"/>
<reference evidence="2" key="1">
    <citation type="journal article" date="2024" name="Proc. Natl. Acad. Sci. U.S.A.">
        <title>Extraordinary preservation of gene collinearity over three hundred million years revealed in homosporous lycophytes.</title>
        <authorList>
            <person name="Li C."/>
            <person name="Wickell D."/>
            <person name="Kuo L.Y."/>
            <person name="Chen X."/>
            <person name="Nie B."/>
            <person name="Liao X."/>
            <person name="Peng D."/>
            <person name="Ji J."/>
            <person name="Jenkins J."/>
            <person name="Williams M."/>
            <person name="Shu S."/>
            <person name="Plott C."/>
            <person name="Barry K."/>
            <person name="Rajasekar S."/>
            <person name="Grimwood J."/>
            <person name="Han X."/>
            <person name="Sun S."/>
            <person name="Hou Z."/>
            <person name="He W."/>
            <person name="Dai G."/>
            <person name="Sun C."/>
            <person name="Schmutz J."/>
            <person name="Leebens-Mack J.H."/>
            <person name="Li F.W."/>
            <person name="Wang L."/>
        </authorList>
    </citation>
    <scope>NUCLEOTIDE SEQUENCE [LARGE SCALE GENOMIC DNA]</scope>
    <source>
        <strain evidence="2">cv. PW_Plant_1</strain>
    </source>
</reference>
<evidence type="ECO:0000313" key="2">
    <source>
        <dbReference type="Proteomes" id="UP001162992"/>
    </source>
</evidence>
<accession>A0ACC2EZA1</accession>
<dbReference type="EMBL" id="CM055092">
    <property type="protein sequence ID" value="KAJ7571715.1"/>
    <property type="molecule type" value="Genomic_DNA"/>
</dbReference>
<sequence>MRFSDGLQMISEAILSLKERTGSSQYAIAKHLPSN</sequence>
<comment type="caution">
    <text evidence="1">The sequence shown here is derived from an EMBL/GenBank/DDBJ whole genome shotgun (WGS) entry which is preliminary data.</text>
</comment>
<dbReference type="Proteomes" id="UP001162992">
    <property type="component" value="Chromosome 1"/>
</dbReference>
<name>A0ACC2EZA1_DIPCM</name>
<protein>
    <submittedName>
        <fullName evidence="1">Uncharacterized protein</fullName>
    </submittedName>
</protein>
<gene>
    <name evidence="1" type="ORF">O6H91_01G174400</name>
</gene>
<keyword evidence="2" id="KW-1185">Reference proteome</keyword>
<evidence type="ECO:0000313" key="1">
    <source>
        <dbReference type="EMBL" id="KAJ7571715.1"/>
    </source>
</evidence>